<dbReference type="GO" id="GO:0005524">
    <property type="term" value="F:ATP binding"/>
    <property type="evidence" value="ECO:0007669"/>
    <property type="project" value="UniProtKB-KW"/>
</dbReference>
<dbReference type="PANTHER" id="PTHR12435">
    <property type="match status" value="1"/>
</dbReference>
<dbReference type="InParanoid" id="B7FUT9"/>
<name>B7FUT9_PHATC</name>
<dbReference type="OrthoDB" id="9972657at2759"/>
<accession>B7FUT9</accession>
<reference evidence="5" key="2">
    <citation type="submission" date="2008-08" db="EMBL/GenBank/DDBJ databases">
        <authorList>
            <consortium name="Diatom Consortium"/>
            <person name="Grigoriev I."/>
            <person name="Grimwood J."/>
            <person name="Kuo A."/>
            <person name="Otillar R.P."/>
            <person name="Salamov A."/>
            <person name="Detter J.C."/>
            <person name="Lindquist E."/>
            <person name="Shapiro H."/>
            <person name="Lucas S."/>
            <person name="Glavina del Rio T."/>
            <person name="Pitluck S."/>
            <person name="Rokhsar D."/>
            <person name="Bowler C."/>
        </authorList>
    </citation>
    <scope>GENOME REANNOTATION</scope>
    <source>
        <strain evidence="5">CCAP 1055/1</strain>
    </source>
</reference>
<comment type="similarity">
    <text evidence="3">Belongs to the KTI12 family.</text>
</comment>
<keyword evidence="1" id="KW-0547">Nucleotide-binding</keyword>
<dbReference type="GeneID" id="7198132"/>
<reference evidence="4 5" key="1">
    <citation type="journal article" date="2008" name="Nature">
        <title>The Phaeodactylum genome reveals the evolutionary history of diatom genomes.</title>
        <authorList>
            <person name="Bowler C."/>
            <person name="Allen A.E."/>
            <person name="Badger J.H."/>
            <person name="Grimwood J."/>
            <person name="Jabbari K."/>
            <person name="Kuo A."/>
            <person name="Maheswari U."/>
            <person name="Martens C."/>
            <person name="Maumus F."/>
            <person name="Otillar R.P."/>
            <person name="Rayko E."/>
            <person name="Salamov A."/>
            <person name="Vandepoele K."/>
            <person name="Beszteri B."/>
            <person name="Gruber A."/>
            <person name="Heijde M."/>
            <person name="Katinka M."/>
            <person name="Mock T."/>
            <person name="Valentin K."/>
            <person name="Verret F."/>
            <person name="Berges J.A."/>
            <person name="Brownlee C."/>
            <person name="Cadoret J.P."/>
            <person name="Chiovitti A."/>
            <person name="Choi C.J."/>
            <person name="Coesel S."/>
            <person name="De Martino A."/>
            <person name="Detter J.C."/>
            <person name="Durkin C."/>
            <person name="Falciatore A."/>
            <person name="Fournet J."/>
            <person name="Haruta M."/>
            <person name="Huysman M.J."/>
            <person name="Jenkins B.D."/>
            <person name="Jiroutova K."/>
            <person name="Jorgensen R.E."/>
            <person name="Joubert Y."/>
            <person name="Kaplan A."/>
            <person name="Kroger N."/>
            <person name="Kroth P.G."/>
            <person name="La Roche J."/>
            <person name="Lindquist E."/>
            <person name="Lommer M."/>
            <person name="Martin-Jezequel V."/>
            <person name="Lopez P.J."/>
            <person name="Lucas S."/>
            <person name="Mangogna M."/>
            <person name="McGinnis K."/>
            <person name="Medlin L.K."/>
            <person name="Montsant A."/>
            <person name="Oudot-Le Secq M.P."/>
            <person name="Napoli C."/>
            <person name="Obornik M."/>
            <person name="Parker M.S."/>
            <person name="Petit J.L."/>
            <person name="Porcel B.M."/>
            <person name="Poulsen N."/>
            <person name="Robison M."/>
            <person name="Rychlewski L."/>
            <person name="Rynearson T.A."/>
            <person name="Schmutz J."/>
            <person name="Shapiro H."/>
            <person name="Siaut M."/>
            <person name="Stanley M."/>
            <person name="Sussman M.R."/>
            <person name="Taylor A.R."/>
            <person name="Vardi A."/>
            <person name="von Dassow P."/>
            <person name="Vyverman W."/>
            <person name="Willis A."/>
            <person name="Wyrwicz L.S."/>
            <person name="Rokhsar D.S."/>
            <person name="Weissenbach J."/>
            <person name="Armbrust E.V."/>
            <person name="Green B.R."/>
            <person name="Van de Peer Y."/>
            <person name="Grigoriev I.V."/>
        </authorList>
    </citation>
    <scope>NUCLEOTIDE SEQUENCE [LARGE SCALE GENOMIC DNA]</scope>
    <source>
        <strain evidence="4 5">CCAP 1055/1</strain>
    </source>
</reference>
<dbReference type="Proteomes" id="UP000000759">
    <property type="component" value="Chromosome 4"/>
</dbReference>
<evidence type="ECO:0000256" key="1">
    <source>
        <dbReference type="ARBA" id="ARBA00022741"/>
    </source>
</evidence>
<evidence type="ECO:0000256" key="2">
    <source>
        <dbReference type="ARBA" id="ARBA00022840"/>
    </source>
</evidence>
<proteinExistence type="inferred from homology"/>
<keyword evidence="5" id="KW-1185">Reference proteome</keyword>
<dbReference type="eggNOG" id="KOG3062">
    <property type="taxonomic scope" value="Eukaryota"/>
</dbReference>
<keyword evidence="2" id="KW-0067">ATP-binding</keyword>
<dbReference type="SUPFAM" id="SSF52540">
    <property type="entry name" value="P-loop containing nucleoside triphosphate hydrolases"/>
    <property type="match status" value="1"/>
</dbReference>
<evidence type="ECO:0000313" key="5">
    <source>
        <dbReference type="Proteomes" id="UP000000759"/>
    </source>
</evidence>
<dbReference type="Pfam" id="PF08433">
    <property type="entry name" value="KTI12"/>
    <property type="match status" value="1"/>
</dbReference>
<organism evidence="4 5">
    <name type="scientific">Phaeodactylum tricornutum (strain CCAP 1055/1)</name>
    <dbReference type="NCBI Taxonomy" id="556484"/>
    <lineage>
        <taxon>Eukaryota</taxon>
        <taxon>Sar</taxon>
        <taxon>Stramenopiles</taxon>
        <taxon>Ochrophyta</taxon>
        <taxon>Bacillariophyta</taxon>
        <taxon>Bacillariophyceae</taxon>
        <taxon>Bacillariophycidae</taxon>
        <taxon>Naviculales</taxon>
        <taxon>Phaeodactylaceae</taxon>
        <taxon>Phaeodactylum</taxon>
    </lineage>
</organism>
<dbReference type="Gene3D" id="3.40.50.300">
    <property type="entry name" value="P-loop containing nucleotide triphosphate hydrolases"/>
    <property type="match status" value="1"/>
</dbReference>
<evidence type="ECO:0000256" key="3">
    <source>
        <dbReference type="ARBA" id="ARBA00025768"/>
    </source>
</evidence>
<dbReference type="AlphaFoldDB" id="B7FUT9"/>
<dbReference type="InterPro" id="IPR013641">
    <property type="entry name" value="KTI12/PSTK"/>
</dbReference>
<dbReference type="PaxDb" id="2850-Phatr19191"/>
<gene>
    <name evidence="4" type="ORF">PHATRDRAFT_19191</name>
</gene>
<dbReference type="KEGG" id="pti:PHATRDRAFT_19191"/>
<protein>
    <submittedName>
        <fullName evidence="4">Uncharacterized protein</fullName>
    </submittedName>
</protein>
<dbReference type="InterPro" id="IPR027417">
    <property type="entry name" value="P-loop_NTPase"/>
</dbReference>
<dbReference type="STRING" id="556484.B7FUT9"/>
<dbReference type="EMBL" id="CM000607">
    <property type="protein sequence ID" value="EEC50320.1"/>
    <property type="molecule type" value="Genomic_DNA"/>
</dbReference>
<evidence type="ECO:0000313" key="4">
    <source>
        <dbReference type="EMBL" id="EEC50320.1"/>
    </source>
</evidence>
<dbReference type="RefSeq" id="XP_002178655.1">
    <property type="nucleotide sequence ID" value="XM_002178619.1"/>
</dbReference>
<sequence length="289" mass="32220">MPCLIITGHPSAGKTTLAHLFAERARARNLACLIINEASTSPGRTQAACYATSYDEKKSRGALKAAFDRAVAASRETNTLVILDSLNYIKGFRYELYCISKAVGERHGVIWVLNDVSLVQQWNALRRQSSADSEAFYSDALLQELMQRYEPPDSRNRWDQPLYRVDVRPAELRKTGLALNLLEKSPLLEGMSTKQHAASDANTLNNVDSVSQEICTLISAAQNKSTSAGGKLPIPIYGTTLYFQCARRIPPTEIKRLRRQYILWIAGHPPEDSSERGIAQSFLDYIQAQ</sequence>